<dbReference type="PROSITE" id="PS50879">
    <property type="entry name" value="RNASE_H_1"/>
    <property type="match status" value="1"/>
</dbReference>
<evidence type="ECO:0000259" key="1">
    <source>
        <dbReference type="PROSITE" id="PS50879"/>
    </source>
</evidence>
<name>A0ABY0FQU9_9PLEO</name>
<comment type="caution">
    <text evidence="2">The sequence shown here is derived from an EMBL/GenBank/DDBJ whole genome shotgun (WGS) entry which is preliminary data.</text>
</comment>
<dbReference type="SUPFAM" id="SSF53098">
    <property type="entry name" value="Ribonuclease H-like"/>
    <property type="match status" value="1"/>
</dbReference>
<dbReference type="Proteomes" id="UP000293195">
    <property type="component" value="Unassembled WGS sequence"/>
</dbReference>
<dbReference type="Gene3D" id="3.30.420.10">
    <property type="entry name" value="Ribonuclease H-like superfamily/Ribonuclease H"/>
    <property type="match status" value="1"/>
</dbReference>
<reference evidence="3" key="1">
    <citation type="journal article" date="2019" name="bioRxiv">
        <title>Genomics, evolutionary history and diagnostics of the Alternaria alternata species group including apple and Asian pear pathotypes.</title>
        <authorList>
            <person name="Armitage A.D."/>
            <person name="Cockerton H.M."/>
            <person name="Sreenivasaprasad S."/>
            <person name="Woodhall J.W."/>
            <person name="Lane C.R."/>
            <person name="Harrison R.J."/>
            <person name="Clarkson J.P."/>
        </authorList>
    </citation>
    <scope>NUCLEOTIDE SEQUENCE [LARGE SCALE GENOMIC DNA]</scope>
    <source>
        <strain evidence="3">FERA 635</strain>
    </source>
</reference>
<dbReference type="InterPro" id="IPR036397">
    <property type="entry name" value="RNaseH_sf"/>
</dbReference>
<dbReference type="EMBL" id="PDXF01000126">
    <property type="protein sequence ID" value="RYN87203.1"/>
    <property type="molecule type" value="Genomic_DNA"/>
</dbReference>
<evidence type="ECO:0000313" key="3">
    <source>
        <dbReference type="Proteomes" id="UP000293195"/>
    </source>
</evidence>
<sequence>MDTMPDIKIRWAPGHTNIEGNEAADSLADAEAREPSTPFGLAAQPTVSGIRTIRKAALAVASAAWWSSAKSKLSNWYTQWKLPYQPTRPTQELALTRPTLARLLAI</sequence>
<evidence type="ECO:0000313" key="2">
    <source>
        <dbReference type="EMBL" id="RYN87203.1"/>
    </source>
</evidence>
<accession>A0ABY0FQU9</accession>
<gene>
    <name evidence="2" type="ORF">AA0119_g12584</name>
</gene>
<protein>
    <recommendedName>
        <fullName evidence="1">RNase H type-1 domain-containing protein</fullName>
    </recommendedName>
</protein>
<dbReference type="InterPro" id="IPR012337">
    <property type="entry name" value="RNaseH-like_sf"/>
</dbReference>
<organism evidence="2 3">
    <name type="scientific">Alternaria tenuissima</name>
    <dbReference type="NCBI Taxonomy" id="119927"/>
    <lineage>
        <taxon>Eukaryota</taxon>
        <taxon>Fungi</taxon>
        <taxon>Dikarya</taxon>
        <taxon>Ascomycota</taxon>
        <taxon>Pezizomycotina</taxon>
        <taxon>Dothideomycetes</taxon>
        <taxon>Pleosporomycetidae</taxon>
        <taxon>Pleosporales</taxon>
        <taxon>Pleosporineae</taxon>
        <taxon>Pleosporaceae</taxon>
        <taxon>Alternaria</taxon>
        <taxon>Alternaria sect. Alternaria</taxon>
        <taxon>Alternaria alternata complex</taxon>
    </lineage>
</organism>
<dbReference type="InterPro" id="IPR002156">
    <property type="entry name" value="RNaseH_domain"/>
</dbReference>
<keyword evidence="3" id="KW-1185">Reference proteome</keyword>
<feature type="domain" description="RNase H type-1" evidence="1">
    <location>
        <begin position="1"/>
        <end position="33"/>
    </location>
</feature>
<proteinExistence type="predicted"/>